<proteinExistence type="predicted"/>
<dbReference type="PANTHER" id="PTHR47784">
    <property type="entry name" value="STEROL UPTAKE CONTROL PROTEIN 2"/>
    <property type="match status" value="1"/>
</dbReference>
<protein>
    <submittedName>
        <fullName evidence="6">Sterol uptake control protein 2</fullName>
    </submittedName>
</protein>
<dbReference type="Pfam" id="PF00172">
    <property type="entry name" value="Zn_clus"/>
    <property type="match status" value="1"/>
</dbReference>
<feature type="domain" description="Zn(2)-C6 fungal-type" evidence="5">
    <location>
        <begin position="20"/>
        <end position="50"/>
    </location>
</feature>
<sequence>MADRPVNRDTRRFHRKSRNGCMQCKQRHVKCDECKPSCGNCSQTNRACSFLRMLPSIPTSLAANTSTLGGTTGSYNSSRHNSLSPAIYSKTSGPPTPASAVSSSASPSCTAAVVAAAVVATAEPISPPVDIDARLFSLYNSTSQTPEFNLADFSMLHNWSTVTSLTLSPTPEAQQVWARTVVQIALQHRFLLHGILAISALHLAYTHPSTTKEYRELVDYAAQNQTIALSLFQKALVSPTPGGQREALFVLSILISVIAIATLRDEISDAMEIDIITTRASGAAIMDFKWIHLSRGILVLNQDHLDELARGSLGMLVSSDVMQESGKWHEKYLATDLRHLPRLWHGDEPLTAIEGLEQEISKADREAFDEAYFALISTRSRVSEYLHSSPGSSSSAPHNQFFGGDTTTPSRPCVYNRVTAEVFIWLIRIPQEYIELLERQHPIALVILAHYASLLGKECATWWSEKSAYMIIRRVWVVLDERLRKWIESPMADVRRANG</sequence>
<dbReference type="PROSITE" id="PS50048">
    <property type="entry name" value="ZN2_CY6_FUNGAL_2"/>
    <property type="match status" value="1"/>
</dbReference>
<dbReference type="PANTHER" id="PTHR47784:SF5">
    <property type="entry name" value="STEROL UPTAKE CONTROL PROTEIN 2"/>
    <property type="match status" value="1"/>
</dbReference>
<dbReference type="EMBL" id="JPOX01000004">
    <property type="protein sequence ID" value="KFX51804.1"/>
    <property type="molecule type" value="Genomic_DNA"/>
</dbReference>
<reference key="1">
    <citation type="journal article" date="2014" name="PLoS Genet.">
        <title>Signature Gene Expression Reveals Novel Clues to the Molecular Mechanisms of Dimorphic Transition in Penicillium marneffei.</title>
        <authorList>
            <person name="Yang E."/>
            <person name="Wang G."/>
            <person name="Cai J."/>
            <person name="Woo P.C."/>
            <person name="Lau S.K."/>
            <person name="Yuen K.-Y."/>
            <person name="Chow W.-N."/>
            <person name="Lin X."/>
        </authorList>
    </citation>
    <scope>NUCLEOTIDE SEQUENCE [LARGE SCALE GENOMIC DNA]</scope>
    <source>
        <strain>PM1</strain>
    </source>
</reference>
<dbReference type="Pfam" id="PF11951">
    <property type="entry name" value="Fungal_trans_2"/>
    <property type="match status" value="1"/>
</dbReference>
<accession>A0A093VP63</accession>
<dbReference type="AlphaFoldDB" id="A0A093VP63"/>
<keyword evidence="2" id="KW-0238">DNA-binding</keyword>
<evidence type="ECO:0000256" key="3">
    <source>
        <dbReference type="ARBA" id="ARBA00023163"/>
    </source>
</evidence>
<dbReference type="PROSITE" id="PS00463">
    <property type="entry name" value="ZN2_CY6_FUNGAL_1"/>
    <property type="match status" value="1"/>
</dbReference>
<dbReference type="HOGENOM" id="CLU_024934_5_2_1"/>
<evidence type="ECO:0000256" key="1">
    <source>
        <dbReference type="ARBA" id="ARBA00023015"/>
    </source>
</evidence>
<evidence type="ECO:0000259" key="5">
    <source>
        <dbReference type="PROSITE" id="PS50048"/>
    </source>
</evidence>
<dbReference type="Gene3D" id="4.10.240.10">
    <property type="entry name" value="Zn(2)-C6 fungal-type DNA-binding domain"/>
    <property type="match status" value="1"/>
</dbReference>
<dbReference type="SMART" id="SM00066">
    <property type="entry name" value="GAL4"/>
    <property type="match status" value="1"/>
</dbReference>
<dbReference type="CDD" id="cd00067">
    <property type="entry name" value="GAL4"/>
    <property type="match status" value="1"/>
</dbReference>
<keyword evidence="3" id="KW-0804">Transcription</keyword>
<evidence type="ECO:0000256" key="2">
    <source>
        <dbReference type="ARBA" id="ARBA00023125"/>
    </source>
</evidence>
<keyword evidence="4" id="KW-0539">Nucleus</keyword>
<gene>
    <name evidence="6" type="ORF">GQ26_0041930</name>
</gene>
<evidence type="ECO:0000256" key="4">
    <source>
        <dbReference type="ARBA" id="ARBA00023242"/>
    </source>
</evidence>
<dbReference type="SUPFAM" id="SSF57701">
    <property type="entry name" value="Zn2/Cys6 DNA-binding domain"/>
    <property type="match status" value="1"/>
</dbReference>
<keyword evidence="1" id="KW-0805">Transcription regulation</keyword>
<comment type="caution">
    <text evidence="6">The sequence shown here is derived from an EMBL/GenBank/DDBJ whole genome shotgun (WGS) entry which is preliminary data.</text>
</comment>
<name>A0A093VP63_TALMA</name>
<dbReference type="GO" id="GO:0003677">
    <property type="term" value="F:DNA binding"/>
    <property type="evidence" value="ECO:0007669"/>
    <property type="project" value="UniProtKB-KW"/>
</dbReference>
<dbReference type="InterPro" id="IPR021858">
    <property type="entry name" value="Fun_TF"/>
</dbReference>
<dbReference type="InterPro" id="IPR001138">
    <property type="entry name" value="Zn2Cys6_DnaBD"/>
</dbReference>
<organism evidence="6">
    <name type="scientific">Talaromyces marneffei PM1</name>
    <dbReference type="NCBI Taxonomy" id="1077442"/>
    <lineage>
        <taxon>Eukaryota</taxon>
        <taxon>Fungi</taxon>
        <taxon>Dikarya</taxon>
        <taxon>Ascomycota</taxon>
        <taxon>Pezizomycotina</taxon>
        <taxon>Eurotiomycetes</taxon>
        <taxon>Eurotiomycetidae</taxon>
        <taxon>Eurotiales</taxon>
        <taxon>Trichocomaceae</taxon>
        <taxon>Talaromyces</taxon>
        <taxon>Talaromyces sect. Talaromyces</taxon>
    </lineage>
</organism>
<reference evidence="6" key="2">
    <citation type="journal article" date="2014" name="PLoS Genet.">
        <title>Signature gene expression reveals novel clues to the molecular mechanisms of dimorphic transition in Penicillium marneffei.</title>
        <authorList>
            <person name="Yang E."/>
            <person name="Wang G."/>
            <person name="Cai J."/>
            <person name="Woo P.C."/>
            <person name="Lau S.K."/>
            <person name="Yuen K.-Y."/>
            <person name="Chow W.-N."/>
            <person name="Lin X."/>
        </authorList>
    </citation>
    <scope>NUCLEOTIDE SEQUENCE</scope>
    <source>
        <strain evidence="6">PM1</strain>
    </source>
</reference>
<dbReference type="eggNOG" id="ENOG502R7IK">
    <property type="taxonomic scope" value="Eukaryota"/>
</dbReference>
<dbReference type="InterPro" id="IPR053157">
    <property type="entry name" value="Sterol_Uptake_Regulator"/>
</dbReference>
<dbReference type="GO" id="GO:0001228">
    <property type="term" value="F:DNA-binding transcription activator activity, RNA polymerase II-specific"/>
    <property type="evidence" value="ECO:0007669"/>
    <property type="project" value="TreeGrafter"/>
</dbReference>
<dbReference type="InterPro" id="IPR036864">
    <property type="entry name" value="Zn2-C6_fun-type_DNA-bd_sf"/>
</dbReference>
<dbReference type="GO" id="GO:0008270">
    <property type="term" value="F:zinc ion binding"/>
    <property type="evidence" value="ECO:0007669"/>
    <property type="project" value="InterPro"/>
</dbReference>
<evidence type="ECO:0000313" key="6">
    <source>
        <dbReference type="EMBL" id="KFX51804.1"/>
    </source>
</evidence>